<dbReference type="GO" id="GO:0102454">
    <property type="term" value="F:cyanidin 3-O-galactosyltransferase activity"/>
    <property type="evidence" value="ECO:0007669"/>
    <property type="project" value="UniProtKB-ARBA"/>
</dbReference>
<evidence type="ECO:0000313" key="6">
    <source>
        <dbReference type="EMBL" id="BAF49310.1"/>
    </source>
</evidence>
<dbReference type="InterPro" id="IPR035595">
    <property type="entry name" value="UDP_glycos_trans_CS"/>
</dbReference>
<sequence>MPVVTAPERHVAVFAFPIASHPGLLLSLVRRLATAAPTVTFSFFNTAKSNRSLFSVPTPHNIKPYDVSDGIPVGYVFAGKPQEDINLFLAVAEDEFRRSLQVAEGETGKGISCLVADAFLWFSSEMAEKRRVPWVPLWTSGASSLSIHFYTDLIRQTVGLNGIEGRKDEMLDFIPGFSAVRLGDLPGGVLSGNLESPFSIMLYKMGQCLTKATAIPINSFQEMDPEINKDLNKHFSNFLNIGPFNLISPTTPLNTDEFACIPWLDKHLPQSVAYIGFGTVATPPPHELVALAEALEESGTPFLWSINENSKKHLPEGFLERTGENGKLVPWAPQVQVLAHGSVGVFITHGGWNSVVESIGAGVPLIMRPFFGEQQLNTWMVENVWRIGVRVKGGVFTRSGTVQALEEVLLHQKGKKLKEQVVVFKELAHKAVGPSGSSTENFKTLIEIITNMEQSAT</sequence>
<proteinExistence type="evidence at transcript level"/>
<dbReference type="PANTHER" id="PTHR11926:SF1560">
    <property type="entry name" value="UDP-GLYCOSYLTRANSFERASE 74E1-RELATED"/>
    <property type="match status" value="1"/>
</dbReference>
<keyword evidence="3 4" id="KW-0808">Transferase</keyword>
<evidence type="ECO:0000256" key="2">
    <source>
        <dbReference type="ARBA" id="ARBA00022676"/>
    </source>
</evidence>
<comment type="similarity">
    <text evidence="1 4">Belongs to the UDP-glycosyltransferase family.</text>
</comment>
<dbReference type="FunFam" id="3.40.50.2000:FF:000091">
    <property type="entry name" value="Glycosyltransferase"/>
    <property type="match status" value="1"/>
</dbReference>
<organism evidence="6">
    <name type="scientific">Lobelia erinus</name>
    <name type="common">Edging lobelia</name>
    <dbReference type="NCBI Taxonomy" id="16430"/>
    <lineage>
        <taxon>Eukaryota</taxon>
        <taxon>Viridiplantae</taxon>
        <taxon>Streptophyta</taxon>
        <taxon>Embryophyta</taxon>
        <taxon>Tracheophyta</taxon>
        <taxon>Spermatophyta</taxon>
        <taxon>Magnoliopsida</taxon>
        <taxon>eudicotyledons</taxon>
        <taxon>Gunneridae</taxon>
        <taxon>Pentapetalae</taxon>
        <taxon>asterids</taxon>
        <taxon>campanulids</taxon>
        <taxon>Asterales</taxon>
        <taxon>Campanulaceae</taxon>
        <taxon>Lobelia</taxon>
    </lineage>
</organism>
<dbReference type="FunFam" id="3.40.50.2000:FF:000129">
    <property type="entry name" value="Glycosyltransferase"/>
    <property type="match status" value="1"/>
</dbReference>
<reference evidence="6" key="1">
    <citation type="submission" date="2005-07" db="EMBL/GenBank/DDBJ databases">
        <title>Cloning and characterization of glycosyltransferase genes from petals of Lobelia erinus.</title>
        <authorList>
            <person name="Noda N."/>
            <person name="Kazauma K."/>
            <person name="Suzuki M."/>
        </authorList>
    </citation>
    <scope>NUCLEOTIDE SEQUENCE</scope>
    <source>
        <tissue evidence="6">Petal</tissue>
    </source>
</reference>
<dbReference type="GO" id="GO:0009813">
    <property type="term" value="P:flavonoid biosynthetic process"/>
    <property type="evidence" value="ECO:0007669"/>
    <property type="project" value="UniProtKB-ARBA"/>
</dbReference>
<gene>
    <name evidence="6" type="primary">Le3GT-A</name>
</gene>
<protein>
    <recommendedName>
        <fullName evidence="5">Glycosyltransferase</fullName>
        <ecNumber evidence="5">2.4.1.-</ecNumber>
    </recommendedName>
</protein>
<dbReference type="Gene3D" id="3.40.50.2000">
    <property type="entry name" value="Glycogen Phosphorylase B"/>
    <property type="match status" value="2"/>
</dbReference>
<dbReference type="EMBL" id="AB220993">
    <property type="protein sequence ID" value="BAF49310.1"/>
    <property type="molecule type" value="mRNA"/>
</dbReference>
<dbReference type="GO" id="GO:0080044">
    <property type="term" value="F:quercetin 7-O-glucosyltransferase activity"/>
    <property type="evidence" value="ECO:0007669"/>
    <property type="project" value="TreeGrafter"/>
</dbReference>
<evidence type="ECO:0000256" key="1">
    <source>
        <dbReference type="ARBA" id="ARBA00009995"/>
    </source>
</evidence>
<dbReference type="AlphaFoldDB" id="A4F1S9"/>
<accession>A4F1S9</accession>
<dbReference type="EC" id="2.4.1.-" evidence="5"/>
<keyword evidence="2 4" id="KW-0328">Glycosyltransferase</keyword>
<evidence type="ECO:0000256" key="5">
    <source>
        <dbReference type="RuleBase" id="RU362057"/>
    </source>
</evidence>
<evidence type="ECO:0000256" key="4">
    <source>
        <dbReference type="RuleBase" id="RU003718"/>
    </source>
</evidence>
<dbReference type="CDD" id="cd03784">
    <property type="entry name" value="GT1_Gtf-like"/>
    <property type="match status" value="1"/>
</dbReference>
<dbReference type="PROSITE" id="PS00375">
    <property type="entry name" value="UDPGT"/>
    <property type="match status" value="1"/>
</dbReference>
<evidence type="ECO:0000256" key="3">
    <source>
        <dbReference type="ARBA" id="ARBA00022679"/>
    </source>
</evidence>
<name>A4F1S9_LOBER</name>
<dbReference type="SUPFAM" id="SSF53756">
    <property type="entry name" value="UDP-Glycosyltransferase/glycogen phosphorylase"/>
    <property type="match status" value="1"/>
</dbReference>
<dbReference type="Pfam" id="PF00201">
    <property type="entry name" value="UDPGT"/>
    <property type="match status" value="1"/>
</dbReference>
<dbReference type="CAZy" id="GT1">
    <property type="family name" value="Glycosyltransferase Family 1"/>
</dbReference>
<dbReference type="InterPro" id="IPR002213">
    <property type="entry name" value="UDP_glucos_trans"/>
</dbReference>
<dbReference type="GO" id="GO:0080043">
    <property type="term" value="F:quercetin 3-O-glucosyltransferase activity"/>
    <property type="evidence" value="ECO:0007669"/>
    <property type="project" value="TreeGrafter"/>
</dbReference>
<dbReference type="PANTHER" id="PTHR11926">
    <property type="entry name" value="GLUCOSYL/GLUCURONOSYL TRANSFERASES"/>
    <property type="match status" value="1"/>
</dbReference>